<dbReference type="EMBL" id="BAAAFH010000011">
    <property type="protein sequence ID" value="GAA0875581.1"/>
    <property type="molecule type" value="Genomic_DNA"/>
</dbReference>
<dbReference type="InterPro" id="IPR012171">
    <property type="entry name" value="Fatty_acid_desaturase"/>
</dbReference>
<keyword evidence="1" id="KW-1133">Transmembrane helix</keyword>
<feature type="transmembrane region" description="Helical" evidence="1">
    <location>
        <begin position="233"/>
        <end position="254"/>
    </location>
</feature>
<name>A0ABP3Y1X6_9FLAO</name>
<organism evidence="3 4">
    <name type="scientific">Wandonia haliotis</name>
    <dbReference type="NCBI Taxonomy" id="574963"/>
    <lineage>
        <taxon>Bacteria</taxon>
        <taxon>Pseudomonadati</taxon>
        <taxon>Bacteroidota</taxon>
        <taxon>Flavobacteriia</taxon>
        <taxon>Flavobacteriales</taxon>
        <taxon>Crocinitomicaceae</taxon>
        <taxon>Wandonia</taxon>
    </lineage>
</organism>
<feature type="transmembrane region" description="Helical" evidence="1">
    <location>
        <begin position="209"/>
        <end position="227"/>
    </location>
</feature>
<reference evidence="4" key="1">
    <citation type="journal article" date="2019" name="Int. J. Syst. Evol. Microbiol.">
        <title>The Global Catalogue of Microorganisms (GCM) 10K type strain sequencing project: providing services to taxonomists for standard genome sequencing and annotation.</title>
        <authorList>
            <consortium name="The Broad Institute Genomics Platform"/>
            <consortium name="The Broad Institute Genome Sequencing Center for Infectious Disease"/>
            <person name="Wu L."/>
            <person name="Ma J."/>
        </authorList>
    </citation>
    <scope>NUCLEOTIDE SEQUENCE [LARGE SCALE GENOMIC DNA]</scope>
    <source>
        <strain evidence="4">JCM 16083</strain>
    </source>
</reference>
<dbReference type="Pfam" id="PF00487">
    <property type="entry name" value="FA_desaturase"/>
    <property type="match status" value="1"/>
</dbReference>
<evidence type="ECO:0000259" key="2">
    <source>
        <dbReference type="Pfam" id="PF00487"/>
    </source>
</evidence>
<evidence type="ECO:0000313" key="4">
    <source>
        <dbReference type="Proteomes" id="UP001501126"/>
    </source>
</evidence>
<accession>A0ABP3Y1X6</accession>
<dbReference type="Proteomes" id="UP001501126">
    <property type="component" value="Unassembled WGS sequence"/>
</dbReference>
<keyword evidence="4" id="KW-1185">Reference proteome</keyword>
<feature type="transmembrane region" description="Helical" evidence="1">
    <location>
        <begin position="69"/>
        <end position="89"/>
    </location>
</feature>
<dbReference type="CDD" id="cd03506">
    <property type="entry name" value="Delta6-FADS-like"/>
    <property type="match status" value="1"/>
</dbReference>
<evidence type="ECO:0000313" key="3">
    <source>
        <dbReference type="EMBL" id="GAA0875581.1"/>
    </source>
</evidence>
<feature type="transmembrane region" description="Helical" evidence="1">
    <location>
        <begin position="44"/>
        <end position="63"/>
    </location>
</feature>
<feature type="transmembrane region" description="Helical" evidence="1">
    <location>
        <begin position="164"/>
        <end position="183"/>
    </location>
</feature>
<dbReference type="PANTHER" id="PTHR19353">
    <property type="entry name" value="FATTY ACID DESATURASE 2"/>
    <property type="match status" value="1"/>
</dbReference>
<protein>
    <submittedName>
        <fullName evidence="3">Acyl-CoA desaturase</fullName>
    </submittedName>
</protein>
<comment type="caution">
    <text evidence="3">The sequence shown here is derived from an EMBL/GenBank/DDBJ whole genome shotgun (WGS) entry which is preliminary data.</text>
</comment>
<dbReference type="PIRSF" id="PIRSF015921">
    <property type="entry name" value="FA_sphinglp_des"/>
    <property type="match status" value="1"/>
</dbReference>
<gene>
    <name evidence="3" type="ORF">GCM10009118_19900</name>
</gene>
<dbReference type="InterPro" id="IPR005804">
    <property type="entry name" value="FA_desaturase_dom"/>
</dbReference>
<proteinExistence type="predicted"/>
<evidence type="ECO:0000256" key="1">
    <source>
        <dbReference type="SAM" id="Phobius"/>
    </source>
</evidence>
<sequence>MSSMEYLKLTKRDEFSKELTRRVNTYLKENEKDKTGSWKISLKVPVLLAIYFVPYILVLTGVIQSFVPVILATAAMGAGMAFIGLSVMHDAVHGSFAKRGWINKLMGYSMELLGGSSLTWKIQHNVLHHSFTNVHGMDEDIDAPGFLRFSPNAPKKKIHKFQVFYAWFFYGLMTLLWVSAKNFKELVKYNKMNLLQAQKTNLQKEMTRLVIFKLVYIFYVIVVPIVFTDVVWWHWMIGFLILHFVAGSILAFVFQSAHVVPEAEFITVESHETNNPESSWAVHQLSTTANFENWNKVLTWFVGGLNHQIEHHLFPDISHIHYSKISVIVKETAEEYGYRYNYHRTFAGAVFAHLKLLNRLGRA</sequence>
<keyword evidence="1" id="KW-0472">Membrane</keyword>
<dbReference type="PANTHER" id="PTHR19353:SF19">
    <property type="entry name" value="DELTA(5) FATTY ACID DESATURASE C-RELATED"/>
    <property type="match status" value="1"/>
</dbReference>
<keyword evidence="1" id="KW-0812">Transmembrane</keyword>
<feature type="domain" description="Fatty acid desaturase" evidence="2">
    <location>
        <begin position="67"/>
        <end position="342"/>
    </location>
</feature>